<evidence type="ECO:0000313" key="2">
    <source>
        <dbReference type="Proteomes" id="UP001161422"/>
    </source>
</evidence>
<dbReference type="RefSeq" id="WP_141237334.1">
    <property type="nucleotide sequence ID" value="NZ_BSNC01000005.1"/>
</dbReference>
<keyword evidence="2" id="KW-1185">Reference proteome</keyword>
<sequence>MQVDYVLKGDRVTINYRYFSNVGKAISVITMKGKIIDSLQNGHQFHLGLSQVDIATLDSEASQPQHMKYMANVSRMNLDNHDIHSETINILAERNGYAHILFEPSNVVCGCKVIS</sequence>
<comment type="caution">
    <text evidence="1">The sequence shown here is derived from an EMBL/GenBank/DDBJ whole genome shotgun (WGS) entry which is preliminary data.</text>
</comment>
<name>A0AA37RY49_9GAMM</name>
<reference evidence="1" key="2">
    <citation type="submission" date="2023-01" db="EMBL/GenBank/DDBJ databases">
        <title>Draft genome sequence of Paraferrimonas sedimenticola strain NBRC 101628.</title>
        <authorList>
            <person name="Sun Q."/>
            <person name="Mori K."/>
        </authorList>
    </citation>
    <scope>NUCLEOTIDE SEQUENCE</scope>
    <source>
        <strain evidence="1">NBRC 101628</strain>
    </source>
</reference>
<reference evidence="1" key="1">
    <citation type="journal article" date="2014" name="Int. J. Syst. Evol. Microbiol.">
        <title>Complete genome sequence of Corynebacterium casei LMG S-19264T (=DSM 44701T), isolated from a smear-ripened cheese.</title>
        <authorList>
            <consortium name="US DOE Joint Genome Institute (JGI-PGF)"/>
            <person name="Walter F."/>
            <person name="Albersmeier A."/>
            <person name="Kalinowski J."/>
            <person name="Ruckert C."/>
        </authorList>
    </citation>
    <scope>NUCLEOTIDE SEQUENCE</scope>
    <source>
        <strain evidence="1">NBRC 101628</strain>
    </source>
</reference>
<dbReference type="Proteomes" id="UP001161422">
    <property type="component" value="Unassembled WGS sequence"/>
</dbReference>
<proteinExistence type="predicted"/>
<dbReference type="EMBL" id="BSNC01000005">
    <property type="protein sequence ID" value="GLP97049.1"/>
    <property type="molecule type" value="Genomic_DNA"/>
</dbReference>
<gene>
    <name evidence="1" type="ORF">GCM10007895_23550</name>
</gene>
<organism evidence="1 2">
    <name type="scientific">Paraferrimonas sedimenticola</name>
    <dbReference type="NCBI Taxonomy" id="375674"/>
    <lineage>
        <taxon>Bacteria</taxon>
        <taxon>Pseudomonadati</taxon>
        <taxon>Pseudomonadota</taxon>
        <taxon>Gammaproteobacteria</taxon>
        <taxon>Alteromonadales</taxon>
        <taxon>Ferrimonadaceae</taxon>
        <taxon>Paraferrimonas</taxon>
    </lineage>
</organism>
<evidence type="ECO:0000313" key="1">
    <source>
        <dbReference type="EMBL" id="GLP97049.1"/>
    </source>
</evidence>
<dbReference type="AlphaFoldDB" id="A0AA37RY49"/>
<protein>
    <submittedName>
        <fullName evidence="1">Uncharacterized protein</fullName>
    </submittedName>
</protein>
<accession>A0AA37RY49</accession>